<keyword evidence="2" id="KW-1185">Reference proteome</keyword>
<sequence length="106" mass="12408">MIGPKSIFEIPISDYQNQTNDDLECLDDYYSESMPKDDISTSQFIQHKPNHKLKTQKRVRFNLDIVLCQFSKDEPALTISKQTKQLIASRPNLMWVNPTFFNLNKI</sequence>
<name>A0A8S1Q9D1_PARPR</name>
<dbReference type="Proteomes" id="UP000688137">
    <property type="component" value="Unassembled WGS sequence"/>
</dbReference>
<dbReference type="AlphaFoldDB" id="A0A8S1Q9D1"/>
<comment type="caution">
    <text evidence="1">The sequence shown here is derived from an EMBL/GenBank/DDBJ whole genome shotgun (WGS) entry which is preliminary data.</text>
</comment>
<proteinExistence type="predicted"/>
<dbReference type="OMA" id="DIVLCQF"/>
<evidence type="ECO:0000313" key="1">
    <source>
        <dbReference type="EMBL" id="CAD8112326.1"/>
    </source>
</evidence>
<accession>A0A8S1Q9D1</accession>
<gene>
    <name evidence="1" type="ORF">PPRIM_AZ9-3.1.T1510019</name>
</gene>
<dbReference type="EMBL" id="CAJJDM010000156">
    <property type="protein sequence ID" value="CAD8112326.1"/>
    <property type="molecule type" value="Genomic_DNA"/>
</dbReference>
<organism evidence="1 2">
    <name type="scientific">Paramecium primaurelia</name>
    <dbReference type="NCBI Taxonomy" id="5886"/>
    <lineage>
        <taxon>Eukaryota</taxon>
        <taxon>Sar</taxon>
        <taxon>Alveolata</taxon>
        <taxon>Ciliophora</taxon>
        <taxon>Intramacronucleata</taxon>
        <taxon>Oligohymenophorea</taxon>
        <taxon>Peniculida</taxon>
        <taxon>Parameciidae</taxon>
        <taxon>Paramecium</taxon>
    </lineage>
</organism>
<evidence type="ECO:0000313" key="2">
    <source>
        <dbReference type="Proteomes" id="UP000688137"/>
    </source>
</evidence>
<reference evidence="1" key="1">
    <citation type="submission" date="2021-01" db="EMBL/GenBank/DDBJ databases">
        <authorList>
            <consortium name="Genoscope - CEA"/>
            <person name="William W."/>
        </authorList>
    </citation>
    <scope>NUCLEOTIDE SEQUENCE</scope>
</reference>
<protein>
    <submittedName>
        <fullName evidence="1">Uncharacterized protein</fullName>
    </submittedName>
</protein>